<comment type="caution">
    <text evidence="3">The sequence shown here is derived from an EMBL/GenBank/DDBJ whole genome shotgun (WGS) entry which is preliminary data.</text>
</comment>
<reference evidence="3 4" key="1">
    <citation type="submission" date="2014-12" db="EMBL/GenBank/DDBJ databases">
        <title>Genome sequence of Methanobrevibacter arboriphilicus DH1, DSM1125.</title>
        <authorList>
            <person name="Poehlein A."/>
            <person name="Thauer R.K."/>
            <person name="Seedorf H."/>
            <person name="Daniel R."/>
        </authorList>
    </citation>
    <scope>NUCLEOTIDE SEQUENCE [LARGE SCALE GENOMIC DNA]</scope>
    <source>
        <strain evidence="3 4">DH1</strain>
    </source>
</reference>
<sequence length="578" mass="66418">MVSYIDIISKRNESIPNVLSELNNNLLYLSFKEFLNDPWIIQKKTLKDIVKCAESSEFGKKHSFESIESIEDYRKNVSISEYLDYTPYIEKMKKGKKDVLFNGKTDSFVVSSGTTGKMKYFPDSRNGVLSKNLIMKLRSIQLSLMCPELLESSSNILGITNSSNYGKTEGGIPVMAASGQGINTYVDEEHDNNDNNNCDSDNGFDKNNFKDNNEDKRGEKDKILDIKMMLPQELISAKDIGSDDMNYLMALFALSEENLNCVVCNNLAHFNFLLKQIKNNTEKMINDLDKKTLSVDIDNDLKNLLLSKLPENKDRVKKLRKIYSKDFSLPLKDIWPCFTAVGCWLSSSVGRVAFDMRKDLPKNIKYLEWGYGASEGKFNVPFEVNVSGGPVVPFSCFFEFLTLDKKRVLTLNEVEENNFYELIITTYSGLYRYNIHDIVSINGKTFKTPNIEFECKSNENIICNGTKFYVNTFNNIIKKIEKETNEFVSFFQLFIKNNRISFIIEPKNENFDIGTFKNILMKNLDKINIKLENVYIMKKGYRDSLFVKEVCPGKTITSTKLSTILDKKLDEDFIREII</sequence>
<feature type="domain" description="GH3 middle" evidence="2">
    <location>
        <begin position="391"/>
        <end position="456"/>
    </location>
</feature>
<organism evidence="3 4">
    <name type="scientific">Methanobrevibacter arboriphilus JCM 13429 = DSM 1125</name>
    <dbReference type="NCBI Taxonomy" id="1300164"/>
    <lineage>
        <taxon>Archaea</taxon>
        <taxon>Methanobacteriati</taxon>
        <taxon>Methanobacteriota</taxon>
        <taxon>Methanomada group</taxon>
        <taxon>Methanobacteria</taxon>
        <taxon>Methanobacteriales</taxon>
        <taxon>Methanobacteriaceae</taxon>
        <taxon>Methanobrevibacter</taxon>
    </lineage>
</organism>
<dbReference type="GO" id="GO:0005737">
    <property type="term" value="C:cytoplasm"/>
    <property type="evidence" value="ECO:0007669"/>
    <property type="project" value="TreeGrafter"/>
</dbReference>
<evidence type="ECO:0000313" key="4">
    <source>
        <dbReference type="Proteomes" id="UP000191661"/>
    </source>
</evidence>
<feature type="compositionally biased region" description="Basic and acidic residues" evidence="1">
    <location>
        <begin position="203"/>
        <end position="216"/>
    </location>
</feature>
<dbReference type="RefSeq" id="WP_158082522.1">
    <property type="nucleotide sequence ID" value="NZ_JXMW01000006.1"/>
</dbReference>
<dbReference type="InterPro" id="IPR055377">
    <property type="entry name" value="GH3_M"/>
</dbReference>
<evidence type="ECO:0000256" key="1">
    <source>
        <dbReference type="SAM" id="MobiDB-lite"/>
    </source>
</evidence>
<keyword evidence="4" id="KW-1185">Reference proteome</keyword>
<dbReference type="OrthoDB" id="76801at2157"/>
<dbReference type="AlphaFoldDB" id="A0A1V6N2G3"/>
<dbReference type="PANTHER" id="PTHR31901">
    <property type="entry name" value="GH3 DOMAIN-CONTAINING PROTEIN"/>
    <property type="match status" value="1"/>
</dbReference>
<name>A0A1V6N2G3_METAZ</name>
<feature type="region of interest" description="Disordered" evidence="1">
    <location>
        <begin position="185"/>
        <end position="216"/>
    </location>
</feature>
<evidence type="ECO:0000259" key="2">
    <source>
        <dbReference type="Pfam" id="PF23571"/>
    </source>
</evidence>
<dbReference type="Proteomes" id="UP000191661">
    <property type="component" value="Unassembled WGS sequence"/>
</dbReference>
<dbReference type="GO" id="GO:0016881">
    <property type="term" value="F:acid-amino acid ligase activity"/>
    <property type="evidence" value="ECO:0007669"/>
    <property type="project" value="TreeGrafter"/>
</dbReference>
<evidence type="ECO:0000313" key="3">
    <source>
        <dbReference type="EMBL" id="OQD58910.1"/>
    </source>
</evidence>
<dbReference type="InterPro" id="IPR004993">
    <property type="entry name" value="GH3"/>
</dbReference>
<dbReference type="Pfam" id="PF03321">
    <property type="entry name" value="GH3"/>
    <property type="match status" value="1"/>
</dbReference>
<dbReference type="Pfam" id="PF23571">
    <property type="entry name" value="GH3_M"/>
    <property type="match status" value="1"/>
</dbReference>
<dbReference type="EMBL" id="JXMW01000006">
    <property type="protein sequence ID" value="OQD58910.1"/>
    <property type="molecule type" value="Genomic_DNA"/>
</dbReference>
<proteinExistence type="predicted"/>
<dbReference type="PANTHER" id="PTHR31901:SF9">
    <property type="entry name" value="GH3 DOMAIN-CONTAINING PROTEIN"/>
    <property type="match status" value="1"/>
</dbReference>
<protein>
    <recommendedName>
        <fullName evidence="2">GH3 middle domain-containing protein</fullName>
    </recommendedName>
</protein>
<gene>
    <name evidence="3" type="ORF">MBBAR_6c00200</name>
</gene>
<accession>A0A1V6N2G3</accession>